<feature type="compositionally biased region" description="Basic and acidic residues" evidence="4">
    <location>
        <begin position="600"/>
        <end position="619"/>
    </location>
</feature>
<protein>
    <submittedName>
        <fullName evidence="7">Neuropilin and tolloid-like protein 1</fullName>
    </submittedName>
</protein>
<keyword evidence="8" id="KW-1185">Reference proteome</keyword>
<dbReference type="CDD" id="cd00112">
    <property type="entry name" value="LDLa"/>
    <property type="match status" value="1"/>
</dbReference>
<name>A0A8X6NR90_NEPPI</name>
<feature type="domain" description="CUB" evidence="6">
    <location>
        <begin position="23"/>
        <end position="139"/>
    </location>
</feature>
<dbReference type="FunFam" id="2.60.120.290:FF:000018">
    <property type="entry name" value="cubilin"/>
    <property type="match status" value="1"/>
</dbReference>
<evidence type="ECO:0000259" key="6">
    <source>
        <dbReference type="PROSITE" id="PS01180"/>
    </source>
</evidence>
<evidence type="ECO:0000256" key="2">
    <source>
        <dbReference type="ARBA" id="ARBA00023157"/>
    </source>
</evidence>
<accession>A0A8X6NR90</accession>
<feature type="region of interest" description="Disordered" evidence="4">
    <location>
        <begin position="367"/>
        <end position="431"/>
    </location>
</feature>
<dbReference type="InterPro" id="IPR035914">
    <property type="entry name" value="Sperma_CUB_dom_sf"/>
</dbReference>
<dbReference type="SUPFAM" id="SSF49854">
    <property type="entry name" value="Spermadhesin, CUB domain"/>
    <property type="match status" value="2"/>
</dbReference>
<evidence type="ECO:0000256" key="4">
    <source>
        <dbReference type="SAM" id="MobiDB-lite"/>
    </source>
</evidence>
<dbReference type="PROSITE" id="PS01180">
    <property type="entry name" value="CUB"/>
    <property type="match status" value="2"/>
</dbReference>
<dbReference type="Pfam" id="PF00431">
    <property type="entry name" value="CUB"/>
    <property type="match status" value="2"/>
</dbReference>
<keyword evidence="2 3" id="KW-1015">Disulfide bond</keyword>
<comment type="caution">
    <text evidence="3">Lacks conserved residue(s) required for the propagation of feature annotation.</text>
</comment>
<evidence type="ECO:0000256" key="3">
    <source>
        <dbReference type="PROSITE-ProRule" id="PRU00124"/>
    </source>
</evidence>
<dbReference type="Proteomes" id="UP000887013">
    <property type="component" value="Unassembled WGS sequence"/>
</dbReference>
<sequence>MSSGAKQKVESASLMELSEDSACYNFSVGNPQKREFYSPNYPNIYPKNVKCTLRIIADPGHTVRLDFRDKFHLENSPSCSYDWLEVRDGPHGYSPVIGGRYCGNEFPKQMLSSKRFMWVQFASDDSIEYEGFRAVYDFVKVPNPGSSADIEKECSFYRSGHSGIIKKSEMDTYWLKNRNEDVIECMWTIETEPGKKLYLNFKDFMLDRPNDCDQNFLQIFPDSRTPSEQVVQFCGTTAEPQKSTANISYVRLFTQRDAYNKTDFKIHFTSFREIKKEEQCDPKTEFNCGDQTCIDISLKCDGEYDCKYRYDEEPSLCARALGVAMVLTSEHMIIILVVFFSLVIAMCASISISCYNKIQERQLREREYKERRSKEASVEVTLDRTHSSLPRGAGRDDESSDGCYVPEVDFRNKQRTNGGETVPKKAKGASAFQQQQYPYISESFESLQSDVIVPPAPPPVPLHMKERREISPPPPSYRIVGGKVIANPAKNDPSTAIVEQPTSRTPLWSESRPGSARSGPRGGAESVDSKASWLRGPLEAGAPRSAFTRQPGEIGLPKFGMSRVTPDGPRGPLGQSKGPTDKPMPLSAFRSPYETGYRLGTDRAQRETDLRTEASDSSRAHSVASTLSAPDAVAKPR</sequence>
<evidence type="ECO:0000256" key="5">
    <source>
        <dbReference type="SAM" id="Phobius"/>
    </source>
</evidence>
<evidence type="ECO:0000313" key="8">
    <source>
        <dbReference type="Proteomes" id="UP000887013"/>
    </source>
</evidence>
<dbReference type="OrthoDB" id="6419082at2759"/>
<keyword evidence="5" id="KW-0472">Membrane</keyword>
<dbReference type="PANTHER" id="PTHR24251:SF28">
    <property type="entry name" value="NEUROPILIN AND TOLLOID-LIKE, ISOFORM B"/>
    <property type="match status" value="1"/>
</dbReference>
<dbReference type="InterPro" id="IPR023415">
    <property type="entry name" value="LDLR_class-A_CS"/>
</dbReference>
<organism evidence="7 8">
    <name type="scientific">Nephila pilipes</name>
    <name type="common">Giant wood spider</name>
    <name type="synonym">Nephila maculata</name>
    <dbReference type="NCBI Taxonomy" id="299642"/>
    <lineage>
        <taxon>Eukaryota</taxon>
        <taxon>Metazoa</taxon>
        <taxon>Ecdysozoa</taxon>
        <taxon>Arthropoda</taxon>
        <taxon>Chelicerata</taxon>
        <taxon>Arachnida</taxon>
        <taxon>Araneae</taxon>
        <taxon>Araneomorphae</taxon>
        <taxon>Entelegynae</taxon>
        <taxon>Araneoidea</taxon>
        <taxon>Nephilidae</taxon>
        <taxon>Nephila</taxon>
    </lineage>
</organism>
<dbReference type="SMART" id="SM00192">
    <property type="entry name" value="LDLa"/>
    <property type="match status" value="1"/>
</dbReference>
<dbReference type="InterPro" id="IPR036055">
    <property type="entry name" value="LDL_receptor-like_sf"/>
</dbReference>
<feature type="transmembrane region" description="Helical" evidence="5">
    <location>
        <begin position="332"/>
        <end position="355"/>
    </location>
</feature>
<dbReference type="AlphaFoldDB" id="A0A8X6NR90"/>
<keyword evidence="1" id="KW-0677">Repeat</keyword>
<reference evidence="7" key="1">
    <citation type="submission" date="2020-08" db="EMBL/GenBank/DDBJ databases">
        <title>Multicomponent nature underlies the extraordinary mechanical properties of spider dragline silk.</title>
        <authorList>
            <person name="Kono N."/>
            <person name="Nakamura H."/>
            <person name="Mori M."/>
            <person name="Yoshida Y."/>
            <person name="Ohtoshi R."/>
            <person name="Malay A.D."/>
            <person name="Moran D.A.P."/>
            <person name="Tomita M."/>
            <person name="Numata K."/>
            <person name="Arakawa K."/>
        </authorList>
    </citation>
    <scope>NUCLEOTIDE SEQUENCE</scope>
</reference>
<feature type="disulfide bond" evidence="3">
    <location>
        <begin position="288"/>
        <end position="306"/>
    </location>
</feature>
<dbReference type="Gene3D" id="4.10.400.10">
    <property type="entry name" value="Low-density Lipoprotein Receptor"/>
    <property type="match status" value="1"/>
</dbReference>
<evidence type="ECO:0000256" key="1">
    <source>
        <dbReference type="ARBA" id="ARBA00022737"/>
    </source>
</evidence>
<dbReference type="Pfam" id="PF00057">
    <property type="entry name" value="Ldl_recept_a"/>
    <property type="match status" value="1"/>
</dbReference>
<keyword evidence="5" id="KW-0812">Transmembrane</keyword>
<feature type="region of interest" description="Disordered" evidence="4">
    <location>
        <begin position="486"/>
        <end position="637"/>
    </location>
</feature>
<dbReference type="EMBL" id="BMAW01060649">
    <property type="protein sequence ID" value="GFT27168.1"/>
    <property type="molecule type" value="Genomic_DNA"/>
</dbReference>
<dbReference type="Gene3D" id="2.60.120.290">
    <property type="entry name" value="Spermadhesin, CUB domain"/>
    <property type="match status" value="2"/>
</dbReference>
<dbReference type="PROSITE" id="PS50068">
    <property type="entry name" value="LDLRA_2"/>
    <property type="match status" value="1"/>
</dbReference>
<feature type="compositionally biased region" description="Low complexity" evidence="4">
    <location>
        <begin position="509"/>
        <end position="526"/>
    </location>
</feature>
<comment type="caution">
    <text evidence="7">The sequence shown here is derived from an EMBL/GenBank/DDBJ whole genome shotgun (WGS) entry which is preliminary data.</text>
</comment>
<keyword evidence="5" id="KW-1133">Transmembrane helix</keyword>
<dbReference type="InterPro" id="IPR002172">
    <property type="entry name" value="LDrepeatLR_classA_rpt"/>
</dbReference>
<feature type="compositionally biased region" description="Basic and acidic residues" evidence="4">
    <location>
        <begin position="367"/>
        <end position="386"/>
    </location>
</feature>
<dbReference type="InterPro" id="IPR000859">
    <property type="entry name" value="CUB_dom"/>
</dbReference>
<dbReference type="PROSITE" id="PS01209">
    <property type="entry name" value="LDLRA_1"/>
    <property type="match status" value="1"/>
</dbReference>
<dbReference type="SMART" id="SM00042">
    <property type="entry name" value="CUB"/>
    <property type="match status" value="2"/>
</dbReference>
<feature type="domain" description="CUB" evidence="6">
    <location>
        <begin position="154"/>
        <end position="271"/>
    </location>
</feature>
<evidence type="ECO:0000313" key="7">
    <source>
        <dbReference type="EMBL" id="GFT27168.1"/>
    </source>
</evidence>
<dbReference type="CDD" id="cd00041">
    <property type="entry name" value="CUB"/>
    <property type="match status" value="2"/>
</dbReference>
<dbReference type="SUPFAM" id="SSF57424">
    <property type="entry name" value="LDL receptor-like module"/>
    <property type="match status" value="1"/>
</dbReference>
<dbReference type="PANTHER" id="PTHR24251">
    <property type="entry name" value="OVOCHYMASE-RELATED"/>
    <property type="match status" value="1"/>
</dbReference>
<proteinExistence type="predicted"/>
<gene>
    <name evidence="7" type="primary">Neto1</name>
    <name evidence="7" type="ORF">NPIL_99941</name>
</gene>